<dbReference type="GO" id="GO:0005524">
    <property type="term" value="F:ATP binding"/>
    <property type="evidence" value="ECO:0007669"/>
    <property type="project" value="UniProtKB-KW"/>
</dbReference>
<dbReference type="PANTHER" id="PTHR23407:SF1">
    <property type="entry name" value="5-FORMYLTETRAHYDROFOLATE CYCLO-LIGASE"/>
    <property type="match status" value="1"/>
</dbReference>
<dbReference type="InterPro" id="IPR002698">
    <property type="entry name" value="FTHF_cligase"/>
</dbReference>
<keyword evidence="3 4" id="KW-0067">ATP-binding</keyword>
<evidence type="ECO:0000313" key="6">
    <source>
        <dbReference type="EMBL" id="RAQ29323.1"/>
    </source>
</evidence>
<accession>A0A328UIN1</accession>
<dbReference type="GO" id="GO:0030272">
    <property type="term" value="F:5-formyltetrahydrofolate cyclo-ligase activity"/>
    <property type="evidence" value="ECO:0007669"/>
    <property type="project" value="UniProtKB-EC"/>
</dbReference>
<comment type="catalytic activity">
    <reaction evidence="5">
        <text>(6S)-5-formyl-5,6,7,8-tetrahydrofolate + ATP = (6R)-5,10-methenyltetrahydrofolate + ADP + phosphate</text>
        <dbReference type="Rhea" id="RHEA:10488"/>
        <dbReference type="ChEBI" id="CHEBI:30616"/>
        <dbReference type="ChEBI" id="CHEBI:43474"/>
        <dbReference type="ChEBI" id="CHEBI:57455"/>
        <dbReference type="ChEBI" id="CHEBI:57457"/>
        <dbReference type="ChEBI" id="CHEBI:456216"/>
        <dbReference type="EC" id="6.3.3.2"/>
    </reaction>
</comment>
<keyword evidence="2 4" id="KW-0547">Nucleotide-binding</keyword>
<evidence type="ECO:0000256" key="3">
    <source>
        <dbReference type="ARBA" id="ARBA00022840"/>
    </source>
</evidence>
<comment type="similarity">
    <text evidence="1 5">Belongs to the 5-formyltetrahydrofolate cyclo-ligase family.</text>
</comment>
<proteinExistence type="inferred from homology"/>
<evidence type="ECO:0000256" key="5">
    <source>
        <dbReference type="RuleBase" id="RU361279"/>
    </source>
</evidence>
<protein>
    <recommendedName>
        <fullName evidence="5">5-formyltetrahydrofolate cyclo-ligase</fullName>
        <ecNumber evidence="5">6.3.3.2</ecNumber>
    </recommendedName>
</protein>
<evidence type="ECO:0000313" key="7">
    <source>
        <dbReference type="Proteomes" id="UP000249377"/>
    </source>
</evidence>
<feature type="binding site" evidence="4">
    <location>
        <begin position="11"/>
        <end position="15"/>
    </location>
    <ligand>
        <name>ATP</name>
        <dbReference type="ChEBI" id="CHEBI:30616"/>
    </ligand>
</feature>
<comment type="cofactor">
    <cofactor evidence="5">
        <name>Mg(2+)</name>
        <dbReference type="ChEBI" id="CHEBI:18420"/>
    </cofactor>
</comment>
<dbReference type="SUPFAM" id="SSF100950">
    <property type="entry name" value="NagB/RpiA/CoA transferase-like"/>
    <property type="match status" value="1"/>
</dbReference>
<dbReference type="AlphaFoldDB" id="A0A328UIN1"/>
<dbReference type="Gene3D" id="3.40.50.10420">
    <property type="entry name" value="NagB/RpiA/CoA transferase-like"/>
    <property type="match status" value="1"/>
</dbReference>
<dbReference type="InterPro" id="IPR037171">
    <property type="entry name" value="NagB/RpiA_transferase-like"/>
</dbReference>
<keyword evidence="7" id="KW-1185">Reference proteome</keyword>
<dbReference type="EC" id="6.3.3.2" evidence="5"/>
<dbReference type="GO" id="GO:0046872">
    <property type="term" value="F:metal ion binding"/>
    <property type="evidence" value="ECO:0007669"/>
    <property type="project" value="UniProtKB-KW"/>
</dbReference>
<dbReference type="Pfam" id="PF01812">
    <property type="entry name" value="5-FTHF_cyc-lig"/>
    <property type="match status" value="1"/>
</dbReference>
<keyword evidence="5" id="KW-0479">Metal-binding</keyword>
<dbReference type="GO" id="GO:0035999">
    <property type="term" value="P:tetrahydrofolate interconversion"/>
    <property type="evidence" value="ECO:0007669"/>
    <property type="project" value="TreeGrafter"/>
</dbReference>
<organism evidence="6 7">
    <name type="scientific">Hydrogeniiclostridium mannosilyticum</name>
    <dbReference type="NCBI Taxonomy" id="2764322"/>
    <lineage>
        <taxon>Bacteria</taxon>
        <taxon>Bacillati</taxon>
        <taxon>Bacillota</taxon>
        <taxon>Clostridia</taxon>
        <taxon>Eubacteriales</taxon>
        <taxon>Acutalibacteraceae</taxon>
        <taxon>Hydrogeniiclostridium</taxon>
    </lineage>
</organism>
<feature type="binding site" evidence="4">
    <location>
        <position position="62"/>
    </location>
    <ligand>
        <name>substrate</name>
    </ligand>
</feature>
<dbReference type="EMBL" id="QLYR01000003">
    <property type="protein sequence ID" value="RAQ29323.1"/>
    <property type="molecule type" value="Genomic_DNA"/>
</dbReference>
<sequence>MNGKRNIKEWKKNLRARHRQTRERMDPKKKLQWDAAIENRLFALPEYRRADILFTYVSKAIEVDTFGIIRRALADGKAVAVPRCVPGTFEMEFYYIRSPQELEKGAFGVLEPIPESSRKVEKETGGLCVVPGLAFDSNGFRLGYGKGYYDRFLSGFHGVTAGICYNSCVQWELPHGYFDRPVDILVTERYLRRIAVRKPGAHACK</sequence>
<keyword evidence="6" id="KW-0436">Ligase</keyword>
<feature type="binding site" evidence="4">
    <location>
        <position position="57"/>
    </location>
    <ligand>
        <name>substrate</name>
    </ligand>
</feature>
<feature type="binding site" evidence="4">
    <location>
        <begin position="141"/>
        <end position="149"/>
    </location>
    <ligand>
        <name>ATP</name>
        <dbReference type="ChEBI" id="CHEBI:30616"/>
    </ligand>
</feature>
<evidence type="ECO:0000256" key="4">
    <source>
        <dbReference type="PIRSR" id="PIRSR006806-1"/>
    </source>
</evidence>
<keyword evidence="5" id="KW-0460">Magnesium</keyword>
<dbReference type="PANTHER" id="PTHR23407">
    <property type="entry name" value="ATPASE INHIBITOR/5-FORMYLTETRAHYDROFOLATE CYCLO-LIGASE"/>
    <property type="match status" value="1"/>
</dbReference>
<reference evidence="6 7" key="1">
    <citation type="submission" date="2018-06" db="EMBL/GenBank/DDBJ databases">
        <title>Noncontiguous genome sequence of Ruminococcaceae bacterium ASD2818.</title>
        <authorList>
            <person name="Chaplin A.V."/>
            <person name="Sokolova S.R."/>
            <person name="Kochetkova T.O."/>
            <person name="Goltsov A.Y."/>
            <person name="Trofimov D.Y."/>
            <person name="Efimov B.A."/>
        </authorList>
    </citation>
    <scope>NUCLEOTIDE SEQUENCE [LARGE SCALE GENOMIC DNA]</scope>
    <source>
        <strain evidence="6 7">ASD2818</strain>
    </source>
</reference>
<comment type="caution">
    <text evidence="6">The sequence shown here is derived from an EMBL/GenBank/DDBJ whole genome shotgun (WGS) entry which is preliminary data.</text>
</comment>
<gene>
    <name evidence="6" type="ORF">DPQ25_07545</name>
</gene>
<dbReference type="RefSeq" id="WP_112332554.1">
    <property type="nucleotide sequence ID" value="NZ_QLYR01000003.1"/>
</dbReference>
<dbReference type="NCBIfam" id="TIGR02727">
    <property type="entry name" value="MTHFS_bact"/>
    <property type="match status" value="1"/>
</dbReference>
<dbReference type="GO" id="GO:0009396">
    <property type="term" value="P:folic acid-containing compound biosynthetic process"/>
    <property type="evidence" value="ECO:0007669"/>
    <property type="project" value="TreeGrafter"/>
</dbReference>
<evidence type="ECO:0000256" key="1">
    <source>
        <dbReference type="ARBA" id="ARBA00010638"/>
    </source>
</evidence>
<evidence type="ECO:0000256" key="2">
    <source>
        <dbReference type="ARBA" id="ARBA00022741"/>
    </source>
</evidence>
<dbReference type="InterPro" id="IPR024185">
    <property type="entry name" value="FTHF_cligase-like_sf"/>
</dbReference>
<name>A0A328UIN1_9FIRM</name>
<dbReference type="PIRSF" id="PIRSF006806">
    <property type="entry name" value="FTHF_cligase"/>
    <property type="match status" value="1"/>
</dbReference>
<dbReference type="Proteomes" id="UP000249377">
    <property type="component" value="Unassembled WGS sequence"/>
</dbReference>